<evidence type="ECO:0000313" key="11">
    <source>
        <dbReference type="Proteomes" id="UP000291117"/>
    </source>
</evidence>
<dbReference type="GO" id="GO:0000155">
    <property type="term" value="F:phosphorelay sensor kinase activity"/>
    <property type="evidence" value="ECO:0007669"/>
    <property type="project" value="InterPro"/>
</dbReference>
<keyword evidence="11" id="KW-1185">Reference proteome</keyword>
<keyword evidence="6" id="KW-0902">Two-component regulatory system</keyword>
<evidence type="ECO:0000256" key="3">
    <source>
        <dbReference type="ARBA" id="ARBA00022553"/>
    </source>
</evidence>
<evidence type="ECO:0000256" key="5">
    <source>
        <dbReference type="ARBA" id="ARBA00022777"/>
    </source>
</evidence>
<dbReference type="Gene3D" id="3.30.565.10">
    <property type="entry name" value="Histidine kinase-like ATPase, C-terminal domain"/>
    <property type="match status" value="1"/>
</dbReference>
<organism evidence="10 11">
    <name type="scientific">Pedobacter hiemivivus</name>
    <dbReference type="NCBI Taxonomy" id="2530454"/>
    <lineage>
        <taxon>Bacteria</taxon>
        <taxon>Pseudomonadati</taxon>
        <taxon>Bacteroidota</taxon>
        <taxon>Sphingobacteriia</taxon>
        <taxon>Sphingobacteriales</taxon>
        <taxon>Sphingobacteriaceae</taxon>
        <taxon>Pedobacter</taxon>
    </lineage>
</organism>
<dbReference type="CDD" id="cd00130">
    <property type="entry name" value="PAS"/>
    <property type="match status" value="1"/>
</dbReference>
<dbReference type="SMART" id="SM00091">
    <property type="entry name" value="PAS"/>
    <property type="match status" value="2"/>
</dbReference>
<comment type="catalytic activity">
    <reaction evidence="1">
        <text>ATP + protein L-histidine = ADP + protein N-phospho-L-histidine.</text>
        <dbReference type="EC" id="2.7.13.3"/>
    </reaction>
</comment>
<evidence type="ECO:0000256" key="7">
    <source>
        <dbReference type="ARBA" id="ARBA00023136"/>
    </source>
</evidence>
<dbReference type="InterPro" id="IPR050351">
    <property type="entry name" value="BphY/WalK/GraS-like"/>
</dbReference>
<dbReference type="GO" id="GO:0016036">
    <property type="term" value="P:cellular response to phosphate starvation"/>
    <property type="evidence" value="ECO:0007669"/>
    <property type="project" value="TreeGrafter"/>
</dbReference>
<reference evidence="10 11" key="1">
    <citation type="submission" date="2019-02" db="EMBL/GenBank/DDBJ databases">
        <title>Pedobacter sp. RP-3-8 sp. nov., isolated from Arctic soil.</title>
        <authorList>
            <person name="Dahal R.H."/>
        </authorList>
    </citation>
    <scope>NUCLEOTIDE SEQUENCE [LARGE SCALE GENOMIC DNA]</scope>
    <source>
        <strain evidence="10 11">RP-3-8</strain>
    </source>
</reference>
<dbReference type="EMBL" id="SJSM01000001">
    <property type="protein sequence ID" value="TCC99481.1"/>
    <property type="molecule type" value="Genomic_DNA"/>
</dbReference>
<evidence type="ECO:0000256" key="6">
    <source>
        <dbReference type="ARBA" id="ARBA00023012"/>
    </source>
</evidence>
<dbReference type="InterPro" id="IPR001610">
    <property type="entry name" value="PAC"/>
</dbReference>
<keyword evidence="5 10" id="KW-0418">Kinase</keyword>
<sequence>MPVHSKSSFDYLAHLKEAGEMGNLIYSANWSNTSLGNADTWPQNLLTALDIILRSKFPMFLWWGPQLIQFYNDTYKTTLEKLNKHPKALGARAQDCWPEVWLAIEPSIEMAMAGDKMLEQEDQLIPKQQDGHPANSFWVFNCSQLYDLEGKVCGLLVTFYESNSQKKSEHQIYDTLRQLAEREARFRSLLADAPVAIAVFKGRELIIETVNEKMLEVWGKHATIIGKPLKVAIPELEGQGFLEIMDEVYTSGTPYYGNEVKVFLIHSHKTEEVYSNLVYQPLKNSKGKTDRIMLVANLITEQVKAKLRVEKSEKRFRALINALPQMAMTSTIKGKMTYFNKRWYDYTGLNPTEAYGSKWLKVIHPDDLHETLRKYNLIRSGHEGGEFENRYRSAEGTYRWHLNRMQPVQEDGIVGLWIVTATDIHDLKQLQQQKDDFVSIAGHELKTPITSLSAFMQLITRLQKHPETDFLPTLIEKASRSLDKINILVDDLLIASKLNQGELYIKKNWFTISELIEDCCNHLKIEGIYSIKATGDLNLKVYADPHRIDQVIINFVNNARNYAPESKEIIVDIQKIKNKAKVSVIDKGPGIPRDQIPHLFNRYYRGDKSRSQYSGLGLGLYISSEIIKKHDGEIGAESELGNGSSFWFTLPID</sequence>
<dbReference type="InterPro" id="IPR013655">
    <property type="entry name" value="PAS_fold_3"/>
</dbReference>
<dbReference type="SMART" id="SM00387">
    <property type="entry name" value="HATPase_c"/>
    <property type="match status" value="1"/>
</dbReference>
<dbReference type="Gene3D" id="1.10.287.130">
    <property type="match status" value="1"/>
</dbReference>
<dbReference type="PRINTS" id="PR00344">
    <property type="entry name" value="BCTRLSENSOR"/>
</dbReference>
<dbReference type="NCBIfam" id="TIGR00229">
    <property type="entry name" value="sensory_box"/>
    <property type="match status" value="2"/>
</dbReference>
<evidence type="ECO:0000256" key="2">
    <source>
        <dbReference type="ARBA" id="ARBA00012438"/>
    </source>
</evidence>
<dbReference type="AlphaFoldDB" id="A0A4R0NG39"/>
<comment type="caution">
    <text evidence="10">The sequence shown here is derived from an EMBL/GenBank/DDBJ whole genome shotgun (WGS) entry which is preliminary data.</text>
</comment>
<dbReference type="OrthoDB" id="9813151at2"/>
<feature type="domain" description="Histidine kinase" evidence="8">
    <location>
        <begin position="440"/>
        <end position="653"/>
    </location>
</feature>
<dbReference type="PANTHER" id="PTHR45453">
    <property type="entry name" value="PHOSPHATE REGULON SENSOR PROTEIN PHOR"/>
    <property type="match status" value="1"/>
</dbReference>
<evidence type="ECO:0000313" key="10">
    <source>
        <dbReference type="EMBL" id="TCC99481.1"/>
    </source>
</evidence>
<evidence type="ECO:0000259" key="8">
    <source>
        <dbReference type="PROSITE" id="PS50109"/>
    </source>
</evidence>
<dbReference type="InterPro" id="IPR005467">
    <property type="entry name" value="His_kinase_dom"/>
</dbReference>
<feature type="domain" description="PAS" evidence="9">
    <location>
        <begin position="312"/>
        <end position="382"/>
    </location>
</feature>
<evidence type="ECO:0000256" key="1">
    <source>
        <dbReference type="ARBA" id="ARBA00000085"/>
    </source>
</evidence>
<dbReference type="InterPro" id="IPR004358">
    <property type="entry name" value="Sig_transdc_His_kin-like_C"/>
</dbReference>
<dbReference type="Pfam" id="PF08447">
    <property type="entry name" value="PAS_3"/>
    <property type="match status" value="1"/>
</dbReference>
<name>A0A4R0NG39_9SPHI</name>
<dbReference type="GO" id="GO:0005886">
    <property type="term" value="C:plasma membrane"/>
    <property type="evidence" value="ECO:0007669"/>
    <property type="project" value="TreeGrafter"/>
</dbReference>
<dbReference type="RefSeq" id="WP_131606731.1">
    <property type="nucleotide sequence ID" value="NZ_SJSM01000001.1"/>
</dbReference>
<dbReference type="SMART" id="SM00086">
    <property type="entry name" value="PAC"/>
    <property type="match status" value="2"/>
</dbReference>
<dbReference type="Proteomes" id="UP000291117">
    <property type="component" value="Unassembled WGS sequence"/>
</dbReference>
<dbReference type="InterPro" id="IPR036890">
    <property type="entry name" value="HATPase_C_sf"/>
</dbReference>
<dbReference type="SUPFAM" id="SSF55785">
    <property type="entry name" value="PYP-like sensor domain (PAS domain)"/>
    <property type="match status" value="2"/>
</dbReference>
<dbReference type="PROSITE" id="PS50109">
    <property type="entry name" value="HIS_KIN"/>
    <property type="match status" value="1"/>
</dbReference>
<dbReference type="SUPFAM" id="SSF55874">
    <property type="entry name" value="ATPase domain of HSP90 chaperone/DNA topoisomerase II/histidine kinase"/>
    <property type="match status" value="1"/>
</dbReference>
<dbReference type="Pfam" id="PF00512">
    <property type="entry name" value="HisKA"/>
    <property type="match status" value="1"/>
</dbReference>
<dbReference type="EC" id="2.7.13.3" evidence="2"/>
<keyword evidence="7" id="KW-0472">Membrane</keyword>
<dbReference type="Pfam" id="PF08448">
    <property type="entry name" value="PAS_4"/>
    <property type="match status" value="1"/>
</dbReference>
<dbReference type="InterPro" id="IPR036097">
    <property type="entry name" value="HisK_dim/P_sf"/>
</dbReference>
<evidence type="ECO:0000259" key="9">
    <source>
        <dbReference type="PROSITE" id="PS50112"/>
    </source>
</evidence>
<dbReference type="InterPro" id="IPR000014">
    <property type="entry name" value="PAS"/>
</dbReference>
<dbReference type="FunFam" id="3.30.565.10:FF:000006">
    <property type="entry name" value="Sensor histidine kinase WalK"/>
    <property type="match status" value="1"/>
</dbReference>
<evidence type="ECO:0000256" key="4">
    <source>
        <dbReference type="ARBA" id="ARBA00022679"/>
    </source>
</evidence>
<dbReference type="FunFam" id="3.30.450.20:FF:000099">
    <property type="entry name" value="Sensory box sensor histidine kinase"/>
    <property type="match status" value="1"/>
</dbReference>
<proteinExistence type="predicted"/>
<dbReference type="GO" id="GO:0004721">
    <property type="term" value="F:phosphoprotein phosphatase activity"/>
    <property type="evidence" value="ECO:0007669"/>
    <property type="project" value="TreeGrafter"/>
</dbReference>
<dbReference type="SMART" id="SM00388">
    <property type="entry name" value="HisKA"/>
    <property type="match status" value="1"/>
</dbReference>
<dbReference type="InterPro" id="IPR013656">
    <property type="entry name" value="PAS_4"/>
</dbReference>
<dbReference type="Pfam" id="PF02518">
    <property type="entry name" value="HATPase_c"/>
    <property type="match status" value="1"/>
</dbReference>
<gene>
    <name evidence="10" type="ORF">EZ444_02055</name>
</gene>
<dbReference type="PANTHER" id="PTHR45453:SF1">
    <property type="entry name" value="PHOSPHATE REGULON SENSOR PROTEIN PHOR"/>
    <property type="match status" value="1"/>
</dbReference>
<dbReference type="Gene3D" id="3.30.450.20">
    <property type="entry name" value="PAS domain"/>
    <property type="match status" value="3"/>
</dbReference>
<dbReference type="SUPFAM" id="SSF47384">
    <property type="entry name" value="Homodimeric domain of signal transducing histidine kinase"/>
    <property type="match status" value="1"/>
</dbReference>
<dbReference type="PROSITE" id="PS50112">
    <property type="entry name" value="PAS"/>
    <property type="match status" value="1"/>
</dbReference>
<dbReference type="InterPro" id="IPR003594">
    <property type="entry name" value="HATPase_dom"/>
</dbReference>
<dbReference type="InterPro" id="IPR003661">
    <property type="entry name" value="HisK_dim/P_dom"/>
</dbReference>
<keyword evidence="4" id="KW-0808">Transferase</keyword>
<accession>A0A4R0NG39</accession>
<protein>
    <recommendedName>
        <fullName evidence="2">histidine kinase</fullName>
        <ecNumber evidence="2">2.7.13.3</ecNumber>
    </recommendedName>
</protein>
<keyword evidence="3" id="KW-0597">Phosphoprotein</keyword>
<dbReference type="CDD" id="cd00082">
    <property type="entry name" value="HisKA"/>
    <property type="match status" value="1"/>
</dbReference>
<dbReference type="InterPro" id="IPR035965">
    <property type="entry name" value="PAS-like_dom_sf"/>
</dbReference>